<dbReference type="Pfam" id="PF00646">
    <property type="entry name" value="F-box"/>
    <property type="match status" value="1"/>
</dbReference>
<dbReference type="SMART" id="SM00256">
    <property type="entry name" value="FBOX"/>
    <property type="match status" value="1"/>
</dbReference>
<evidence type="ECO:0000313" key="2">
    <source>
        <dbReference type="EMBL" id="EGT56039.1"/>
    </source>
</evidence>
<sequence>MPDLVMRKILEDCDFCTVLVVRKVCRALRDFIDNSFINSSLKRVHIDISIQSIILKVTFSNGGKKYKFKRIQYQHKYEDDCKMEISMNDGSGRTSKEILFENTSFVQLFCDDLERILRANDSIFENISVNFRGGPRKVFKVVVKEECSKIYGIFEKVFCLKNRRKTIRVIEYDYTETMTKVMEAMERSLMYRKLKVASFHMYPVPRDIQFMNIVNNIDATCLKKLEVNGLQDVILKNGVHLGTEIIEERIKWENMKFFCLWPFITSIPVQKLAHIPIVKIKYETISAEDILYLKEVVINSPATYRFTIGSKTKIDVNFLIKVLGPLSKQFYVGPFIWCFEIPGTRKIKVITCNQTSNWLVFTIEPRYKYRSYVVY</sequence>
<dbReference type="PANTHER" id="PTHR23014:SF1">
    <property type="entry name" value="DUF38 DOMAIN-CONTAINING PROTEIN-RELATED"/>
    <property type="match status" value="1"/>
</dbReference>
<dbReference type="AlphaFoldDB" id="G0PH13"/>
<dbReference type="OrthoDB" id="5909207at2759"/>
<gene>
    <name evidence="2" type="ORF">CAEBREN_04166</name>
</gene>
<evidence type="ECO:0000313" key="3">
    <source>
        <dbReference type="Proteomes" id="UP000008068"/>
    </source>
</evidence>
<dbReference type="InterPro" id="IPR002900">
    <property type="entry name" value="DUF38/FTH_CAE_spp"/>
</dbReference>
<dbReference type="EMBL" id="GL380456">
    <property type="protein sequence ID" value="EGT56039.1"/>
    <property type="molecule type" value="Genomic_DNA"/>
</dbReference>
<dbReference type="InterPro" id="IPR001810">
    <property type="entry name" value="F-box_dom"/>
</dbReference>
<dbReference type="HOGENOM" id="CLU_030831_0_1_1"/>
<keyword evidence="3" id="KW-1185">Reference proteome</keyword>
<reference evidence="3" key="1">
    <citation type="submission" date="2011-07" db="EMBL/GenBank/DDBJ databases">
        <authorList>
            <consortium name="Caenorhabditis brenneri Sequencing and Analysis Consortium"/>
            <person name="Wilson R.K."/>
        </authorList>
    </citation>
    <scope>NUCLEOTIDE SEQUENCE [LARGE SCALE GENOMIC DNA]</scope>
    <source>
        <strain evidence="3">PB2801</strain>
    </source>
</reference>
<dbReference type="PROSITE" id="PS50181">
    <property type="entry name" value="FBOX"/>
    <property type="match status" value="1"/>
</dbReference>
<dbReference type="PANTHER" id="PTHR23014">
    <property type="entry name" value="F-BOX A PROTEIN"/>
    <property type="match status" value="1"/>
</dbReference>
<organism evidence="3">
    <name type="scientific">Caenorhabditis brenneri</name>
    <name type="common">Nematode worm</name>
    <dbReference type="NCBI Taxonomy" id="135651"/>
    <lineage>
        <taxon>Eukaryota</taxon>
        <taxon>Metazoa</taxon>
        <taxon>Ecdysozoa</taxon>
        <taxon>Nematoda</taxon>
        <taxon>Chromadorea</taxon>
        <taxon>Rhabditida</taxon>
        <taxon>Rhabditina</taxon>
        <taxon>Rhabditomorpha</taxon>
        <taxon>Rhabditoidea</taxon>
        <taxon>Rhabditidae</taxon>
        <taxon>Peloderinae</taxon>
        <taxon>Caenorhabditis</taxon>
    </lineage>
</organism>
<evidence type="ECO:0000259" key="1">
    <source>
        <dbReference type="PROSITE" id="PS50181"/>
    </source>
</evidence>
<dbReference type="Proteomes" id="UP000008068">
    <property type="component" value="Unassembled WGS sequence"/>
</dbReference>
<dbReference type="Pfam" id="PF01827">
    <property type="entry name" value="FTH"/>
    <property type="match status" value="1"/>
</dbReference>
<feature type="domain" description="F-box" evidence="1">
    <location>
        <begin position="1"/>
        <end position="44"/>
    </location>
</feature>
<dbReference type="InParanoid" id="G0PH13"/>
<proteinExistence type="predicted"/>
<dbReference type="OMA" id="NIDATCL"/>
<name>G0PH13_CAEBE</name>
<accession>G0PH13</accession>
<protein>
    <recommendedName>
        <fullName evidence="1">F-box domain-containing protein</fullName>
    </recommendedName>
</protein>